<feature type="compositionally biased region" description="Low complexity" evidence="11">
    <location>
        <begin position="163"/>
        <end position="174"/>
    </location>
</feature>
<dbReference type="AlphaFoldDB" id="A0A2S5GRI2"/>
<reference evidence="14 15" key="1">
    <citation type="submission" date="2018-02" db="EMBL/GenBank/DDBJ databases">
        <title>Draft Genome of Achromobacter spanius stain 6.</title>
        <authorList>
            <person name="Gunasekera T.S."/>
            <person name="Radwan O."/>
            <person name="Ruiz O.N."/>
        </authorList>
    </citation>
    <scope>NUCLEOTIDE SEQUENCE [LARGE SCALE GENOMIC DNA]</scope>
    <source>
        <strain evidence="14 15">6</strain>
    </source>
</reference>
<evidence type="ECO:0000256" key="9">
    <source>
        <dbReference type="ARBA" id="ARBA00048793"/>
    </source>
</evidence>
<dbReference type="Proteomes" id="UP000239990">
    <property type="component" value="Unassembled WGS sequence"/>
</dbReference>
<gene>
    <name evidence="14" type="ORF">C4E15_15700</name>
</gene>
<dbReference type="InterPro" id="IPR003710">
    <property type="entry name" value="ApbA"/>
</dbReference>
<feature type="domain" description="Ketopantoate reductase N-terminal" evidence="12">
    <location>
        <begin position="3"/>
        <end position="148"/>
    </location>
</feature>
<dbReference type="GO" id="GO:0050661">
    <property type="term" value="F:NADP binding"/>
    <property type="evidence" value="ECO:0007669"/>
    <property type="project" value="TreeGrafter"/>
</dbReference>
<dbReference type="InterPro" id="IPR036291">
    <property type="entry name" value="NAD(P)-bd_dom_sf"/>
</dbReference>
<feature type="region of interest" description="Disordered" evidence="11">
    <location>
        <begin position="152"/>
        <end position="174"/>
    </location>
</feature>
<comment type="pathway">
    <text evidence="1 10">Cofactor biosynthesis; (R)-pantothenate biosynthesis; (R)-pantoate from 3-methyl-2-oxobutanoate: step 2/2.</text>
</comment>
<comment type="caution">
    <text evidence="14">The sequence shown here is derived from an EMBL/GenBank/DDBJ whole genome shotgun (WGS) entry which is preliminary data.</text>
</comment>
<proteinExistence type="inferred from homology"/>
<evidence type="ECO:0000259" key="13">
    <source>
        <dbReference type="Pfam" id="PF08546"/>
    </source>
</evidence>
<evidence type="ECO:0000256" key="1">
    <source>
        <dbReference type="ARBA" id="ARBA00004994"/>
    </source>
</evidence>
<evidence type="ECO:0000256" key="10">
    <source>
        <dbReference type="RuleBase" id="RU362068"/>
    </source>
</evidence>
<dbReference type="GO" id="GO:0008677">
    <property type="term" value="F:2-dehydropantoate 2-reductase activity"/>
    <property type="evidence" value="ECO:0007669"/>
    <property type="project" value="UniProtKB-EC"/>
</dbReference>
<dbReference type="SUPFAM" id="SSF51735">
    <property type="entry name" value="NAD(P)-binding Rossmann-fold domains"/>
    <property type="match status" value="1"/>
</dbReference>
<dbReference type="EMBL" id="PREU01000006">
    <property type="protein sequence ID" value="PPA75534.1"/>
    <property type="molecule type" value="Genomic_DNA"/>
</dbReference>
<dbReference type="GO" id="GO:0015940">
    <property type="term" value="P:pantothenate biosynthetic process"/>
    <property type="evidence" value="ECO:0007669"/>
    <property type="project" value="UniProtKB-UniPathway"/>
</dbReference>
<dbReference type="Pfam" id="PF02558">
    <property type="entry name" value="ApbA"/>
    <property type="match status" value="1"/>
</dbReference>
<evidence type="ECO:0000259" key="12">
    <source>
        <dbReference type="Pfam" id="PF02558"/>
    </source>
</evidence>
<feature type="domain" description="Ketopantoate reductase C-terminal" evidence="13">
    <location>
        <begin position="205"/>
        <end position="329"/>
    </location>
</feature>
<name>A0A2S5GRI2_9BURK</name>
<sequence length="341" mass="35716">MNIAMLGAGAMGCLFGGLLAESGRQVTLLDIDDARLEAIRRSGLRLETDQGDRRIHGMTVARPEHHRQPPDLLILFTKSLHTDAALRSVAPLLRAPARVLTLQNGLGNLEAVSRHVDPARILVGMTTWPADLAGPGHVRSHGGGVIRMWPARGSGGDGEGEAKANPTSNANANANANADGNVDTDVMHIATVLNDAGLQCEVDPNVWKAIWEKVAFNAALNSLCAVSGCAVGQLANVADGPMLARTVVSEVVAVARASGVDADAAACHASVAHAIAHHRGHKPSMLQDVLAGRPTEIETINGEVVARARAAGVPVPHTALLLGLVRLIQVRQSDIPTERHP</sequence>
<keyword evidence="6 10" id="KW-0521">NADP</keyword>
<evidence type="ECO:0000313" key="15">
    <source>
        <dbReference type="Proteomes" id="UP000239990"/>
    </source>
</evidence>
<evidence type="ECO:0000256" key="6">
    <source>
        <dbReference type="ARBA" id="ARBA00022857"/>
    </source>
</evidence>
<comment type="similarity">
    <text evidence="2 10">Belongs to the ketopantoate reductase family.</text>
</comment>
<evidence type="ECO:0000256" key="4">
    <source>
        <dbReference type="ARBA" id="ARBA00019465"/>
    </source>
</evidence>
<accession>A0A2S5GRI2</accession>
<dbReference type="SUPFAM" id="SSF48179">
    <property type="entry name" value="6-phosphogluconate dehydrogenase C-terminal domain-like"/>
    <property type="match status" value="1"/>
</dbReference>
<dbReference type="EC" id="1.1.1.169" evidence="3 10"/>
<comment type="catalytic activity">
    <reaction evidence="9 10">
        <text>(R)-pantoate + NADP(+) = 2-dehydropantoate + NADPH + H(+)</text>
        <dbReference type="Rhea" id="RHEA:16233"/>
        <dbReference type="ChEBI" id="CHEBI:11561"/>
        <dbReference type="ChEBI" id="CHEBI:15378"/>
        <dbReference type="ChEBI" id="CHEBI:15980"/>
        <dbReference type="ChEBI" id="CHEBI:57783"/>
        <dbReference type="ChEBI" id="CHEBI:58349"/>
        <dbReference type="EC" id="1.1.1.169"/>
    </reaction>
</comment>
<evidence type="ECO:0000256" key="7">
    <source>
        <dbReference type="ARBA" id="ARBA00023002"/>
    </source>
</evidence>
<dbReference type="OrthoDB" id="8555723at2"/>
<evidence type="ECO:0000256" key="11">
    <source>
        <dbReference type="SAM" id="MobiDB-lite"/>
    </source>
</evidence>
<keyword evidence="5 10" id="KW-0566">Pantothenate biosynthesis</keyword>
<protein>
    <recommendedName>
        <fullName evidence="4 10">2-dehydropantoate 2-reductase</fullName>
        <ecNumber evidence="3 10">1.1.1.169</ecNumber>
    </recommendedName>
    <alternativeName>
        <fullName evidence="8 10">Ketopantoate reductase</fullName>
    </alternativeName>
</protein>
<dbReference type="GO" id="GO:0005737">
    <property type="term" value="C:cytoplasm"/>
    <property type="evidence" value="ECO:0007669"/>
    <property type="project" value="TreeGrafter"/>
</dbReference>
<comment type="function">
    <text evidence="10">Catalyzes the NADPH-dependent reduction of ketopantoate into pantoic acid.</text>
</comment>
<dbReference type="Gene3D" id="3.40.50.720">
    <property type="entry name" value="NAD(P)-binding Rossmann-like Domain"/>
    <property type="match status" value="1"/>
</dbReference>
<dbReference type="FunFam" id="1.10.1040.10:FF:000017">
    <property type="entry name" value="2-dehydropantoate 2-reductase"/>
    <property type="match status" value="1"/>
</dbReference>
<dbReference type="InterPro" id="IPR013328">
    <property type="entry name" value="6PGD_dom2"/>
</dbReference>
<dbReference type="InterPro" id="IPR008927">
    <property type="entry name" value="6-PGluconate_DH-like_C_sf"/>
</dbReference>
<dbReference type="RefSeq" id="WP_104144175.1">
    <property type="nucleotide sequence ID" value="NZ_PREU01000006.1"/>
</dbReference>
<evidence type="ECO:0000256" key="5">
    <source>
        <dbReference type="ARBA" id="ARBA00022655"/>
    </source>
</evidence>
<evidence type="ECO:0000313" key="14">
    <source>
        <dbReference type="EMBL" id="PPA75534.1"/>
    </source>
</evidence>
<keyword evidence="7 10" id="KW-0560">Oxidoreductase</keyword>
<dbReference type="Gene3D" id="1.10.1040.10">
    <property type="entry name" value="N-(1-d-carboxylethyl)-l-norvaline Dehydrogenase, domain 2"/>
    <property type="match status" value="1"/>
</dbReference>
<dbReference type="UniPathway" id="UPA00028">
    <property type="reaction ID" value="UER00004"/>
</dbReference>
<evidence type="ECO:0000256" key="3">
    <source>
        <dbReference type="ARBA" id="ARBA00013014"/>
    </source>
</evidence>
<evidence type="ECO:0000256" key="8">
    <source>
        <dbReference type="ARBA" id="ARBA00032024"/>
    </source>
</evidence>
<dbReference type="Pfam" id="PF08546">
    <property type="entry name" value="ApbA_C"/>
    <property type="match status" value="1"/>
</dbReference>
<dbReference type="InterPro" id="IPR013752">
    <property type="entry name" value="KPA_reductase"/>
</dbReference>
<dbReference type="InterPro" id="IPR050838">
    <property type="entry name" value="Ketopantoate_reductase"/>
</dbReference>
<evidence type="ECO:0000256" key="2">
    <source>
        <dbReference type="ARBA" id="ARBA00007870"/>
    </source>
</evidence>
<dbReference type="PANTHER" id="PTHR43765">
    <property type="entry name" value="2-DEHYDROPANTOATE 2-REDUCTASE-RELATED"/>
    <property type="match status" value="1"/>
</dbReference>
<organism evidence="14 15">
    <name type="scientific">Achromobacter spanius</name>
    <dbReference type="NCBI Taxonomy" id="217203"/>
    <lineage>
        <taxon>Bacteria</taxon>
        <taxon>Pseudomonadati</taxon>
        <taxon>Pseudomonadota</taxon>
        <taxon>Betaproteobacteria</taxon>
        <taxon>Burkholderiales</taxon>
        <taxon>Alcaligenaceae</taxon>
        <taxon>Achromobacter</taxon>
    </lineage>
</organism>
<dbReference type="PANTHER" id="PTHR43765:SF2">
    <property type="entry name" value="2-DEHYDROPANTOATE 2-REDUCTASE"/>
    <property type="match status" value="1"/>
</dbReference>
<dbReference type="InterPro" id="IPR013332">
    <property type="entry name" value="KPR_N"/>
</dbReference>
<dbReference type="NCBIfam" id="TIGR00745">
    <property type="entry name" value="apbA_panE"/>
    <property type="match status" value="1"/>
</dbReference>